<evidence type="ECO:0000256" key="8">
    <source>
        <dbReference type="ARBA" id="ARBA00022614"/>
    </source>
</evidence>
<evidence type="ECO:0000256" key="23">
    <source>
        <dbReference type="ARBA" id="ARBA00056628"/>
    </source>
</evidence>
<dbReference type="EMBL" id="CP144745">
    <property type="protein sequence ID" value="WVZ51049.1"/>
    <property type="molecule type" value="Genomic_DNA"/>
</dbReference>
<evidence type="ECO:0000256" key="22">
    <source>
        <dbReference type="ARBA" id="ARBA00054320"/>
    </source>
</evidence>
<keyword evidence="18" id="KW-0675">Receptor</keyword>
<dbReference type="Gene3D" id="1.10.510.10">
    <property type="entry name" value="Transferase(Phosphotransferase) domain 1"/>
    <property type="match status" value="1"/>
</dbReference>
<feature type="chain" id="PRO_5042831688" description="Receptor kinase-like protein Xa21" evidence="27">
    <location>
        <begin position="24"/>
        <end position="1042"/>
    </location>
</feature>
<keyword evidence="15 25" id="KW-0067">ATP-binding</keyword>
<dbReference type="InterPro" id="IPR017441">
    <property type="entry name" value="Protein_kinase_ATP_BS"/>
</dbReference>
<dbReference type="FunFam" id="3.30.200.20:FF:000432">
    <property type="entry name" value="LRR receptor-like serine/threonine-protein kinase EFR"/>
    <property type="match status" value="1"/>
</dbReference>
<dbReference type="FunFam" id="1.10.510.10:FF:000358">
    <property type="entry name" value="Putative leucine-rich repeat receptor-like serine/threonine-protein kinase"/>
    <property type="match status" value="1"/>
</dbReference>
<dbReference type="FunFam" id="3.80.10.10:FF:000275">
    <property type="entry name" value="Leucine-rich repeat receptor-like protein kinase"/>
    <property type="match status" value="1"/>
</dbReference>
<keyword evidence="9" id="KW-0808">Transferase</keyword>
<sequence length="1042" mass="111644">MVMARATIALLFCLPFLLVCSYALVPPGSSSNATADELILLAFKSTFPSTVGGSLASWNSSSHYCSWPGVACSRRHPERVVSLTLGSSSLSGRLSPVLGNLSFLRVLDLHDNSLVGQIPPELGGLSRLQLLNLSTNFLQGGIPLPLIRGCSNLTMLHLSDNRLQGQFPAEIGTSLKNLVLLNVEKNGFSGEIPLSLASLPLLETLNLRVNGFSGEVPRALGNLTNLMILALDYNMLSGSIPSSLGQLSNVYRLTLSFNNLTGLMPSSVWNMSSLTAFTVSQNSLSGRFPPNAFDGFPYLEIIGMDHNQFHGSIPTSIANGSSMWLVQLGANPLSGIIPQEIGQLKVLKLLLLAETMLEAREPSDWRFMTALTNCSQLSLLSLSSCNFGGVLPNSVSNLSTTMTGFYIDGNKISGIIPKDIDNLINLQALNLSDNYFTGDFPAPIGRLQNLQILSAGNNRFGGRIPLTLGNMTALNVLDLSSNAFTGSIPSIVGSLRNLLSLSLANNSFTGQIPSEIFNISSLSEGLDLSNNNLEGSIPLEIGYLKSIIVFRAEYNKLSGEIPTTIGECNLLQNLYLQNNFISGGIPSALGQVKGLETLDLSSNNLSGPIPKFLGDLTLLYSLNLSFNNFAGEVPTAGVFANASGVSIQGNGDLCGGISGLHLHPCLLQRPKKKQHLVVVPVVISLVATLAILSSLYILITWRKKSKTKTPSATLLQGHPLISYSQLVKATDDFSPTNFLGSGSFGSVYKGEIDCQDGEGKDLVAVKVLKLQNPGALKSFMAECEALRNMRHRNLVKVVTACASIDARGNDFKAIVYDFMPNRSLDCWLHPEANDQTEQRFLGLAERVAILLDVAYALDYLHCGGPAPVIHCDLKSSNVLLDADMVAHVGDFGLAKIVIEGSLIVQQSASSIGVRGTIGYAAPEYGAGNVVSTNGDIYSYGILVLETVTGKRPTDNTFPEGTSLREYVEMALHKGPMEVVDTHLSLSLKNELDDASASRNRKIDSLASLLMLGLSCSEEMPTNRMPTGDIIKELLAIKSSICK</sequence>
<evidence type="ECO:0000256" key="14">
    <source>
        <dbReference type="ARBA" id="ARBA00022777"/>
    </source>
</evidence>
<keyword evidence="19" id="KW-0325">Glycoprotein</keyword>
<evidence type="ECO:0000256" key="15">
    <source>
        <dbReference type="ARBA" id="ARBA00022840"/>
    </source>
</evidence>
<keyword evidence="13 25" id="KW-0547">Nucleotide-binding</keyword>
<comment type="subcellular location">
    <subcellularLocation>
        <location evidence="1">Cell membrane</location>
        <topology evidence="1">Single-pass type I membrane protein</topology>
    </subcellularLocation>
    <subcellularLocation>
        <location evidence="2">Endoplasmic reticulum membrane</location>
        <topology evidence="2">Single-pass membrane protein</topology>
    </subcellularLocation>
</comment>
<evidence type="ECO:0000256" key="6">
    <source>
        <dbReference type="ARBA" id="ARBA00022527"/>
    </source>
</evidence>
<reference evidence="29 30" key="1">
    <citation type="submission" date="2024-02" db="EMBL/GenBank/DDBJ databases">
        <title>High-quality chromosome-scale genome assembly of Pensacola bahiagrass (Paspalum notatum Flugge var. saurae).</title>
        <authorList>
            <person name="Vega J.M."/>
            <person name="Podio M."/>
            <person name="Orjuela J."/>
            <person name="Siena L.A."/>
            <person name="Pessino S.C."/>
            <person name="Combes M.C."/>
            <person name="Mariac C."/>
            <person name="Albertini E."/>
            <person name="Pupilli F."/>
            <person name="Ortiz J.P.A."/>
            <person name="Leblanc O."/>
        </authorList>
    </citation>
    <scope>NUCLEOTIDE SEQUENCE [LARGE SCALE GENOMIC DNA]</scope>
    <source>
        <strain evidence="29">R1</strain>
        <tissue evidence="29">Leaf</tissue>
    </source>
</reference>
<comment type="function">
    <text evidence="23">The processed protein kinase Xa21 chain released by protein cleavage after X.oryzae pv. oryzae protein Ax21 detection translocates into the nucleus where it can bind and regulate WRKY62, a transcription factor. Confers resistance to the bacterial pathogen X.oryzae pv. oryzae (Xoo).</text>
</comment>
<evidence type="ECO:0000256" key="20">
    <source>
        <dbReference type="ARBA" id="ARBA00047899"/>
    </source>
</evidence>
<dbReference type="InterPro" id="IPR008271">
    <property type="entry name" value="Ser/Thr_kinase_AS"/>
</dbReference>
<feature type="binding site" evidence="25">
    <location>
        <position position="766"/>
    </location>
    <ligand>
        <name>ATP</name>
        <dbReference type="ChEBI" id="CHEBI:30616"/>
    </ligand>
</feature>
<evidence type="ECO:0000256" key="9">
    <source>
        <dbReference type="ARBA" id="ARBA00022679"/>
    </source>
</evidence>
<evidence type="ECO:0000313" key="29">
    <source>
        <dbReference type="EMBL" id="WVZ51049.1"/>
    </source>
</evidence>
<dbReference type="SUPFAM" id="SSF56112">
    <property type="entry name" value="Protein kinase-like (PK-like)"/>
    <property type="match status" value="1"/>
</dbReference>
<keyword evidence="30" id="KW-1185">Reference proteome</keyword>
<dbReference type="FunFam" id="3.80.10.10:FF:000041">
    <property type="entry name" value="LRR receptor-like serine/threonine-protein kinase ERECTA"/>
    <property type="match status" value="1"/>
</dbReference>
<evidence type="ECO:0000256" key="26">
    <source>
        <dbReference type="SAM" id="Phobius"/>
    </source>
</evidence>
<evidence type="ECO:0000259" key="28">
    <source>
        <dbReference type="PROSITE" id="PS50011"/>
    </source>
</evidence>
<dbReference type="PROSITE" id="PS00107">
    <property type="entry name" value="PROTEIN_KINASE_ATP"/>
    <property type="match status" value="1"/>
</dbReference>
<evidence type="ECO:0000256" key="27">
    <source>
        <dbReference type="SAM" id="SignalP"/>
    </source>
</evidence>
<dbReference type="SUPFAM" id="SSF52058">
    <property type="entry name" value="L domain-like"/>
    <property type="match status" value="2"/>
</dbReference>
<dbReference type="InterPro" id="IPR001245">
    <property type="entry name" value="Ser-Thr/Tyr_kinase_cat_dom"/>
</dbReference>
<dbReference type="GO" id="GO:0004674">
    <property type="term" value="F:protein serine/threonine kinase activity"/>
    <property type="evidence" value="ECO:0007669"/>
    <property type="project" value="UniProtKB-KW"/>
</dbReference>
<keyword evidence="5" id="KW-1003">Cell membrane</keyword>
<evidence type="ECO:0000256" key="21">
    <source>
        <dbReference type="ARBA" id="ARBA00048679"/>
    </source>
</evidence>
<evidence type="ECO:0000256" key="7">
    <source>
        <dbReference type="ARBA" id="ARBA00022553"/>
    </source>
</evidence>
<evidence type="ECO:0000256" key="5">
    <source>
        <dbReference type="ARBA" id="ARBA00022475"/>
    </source>
</evidence>
<dbReference type="InterPro" id="IPR013210">
    <property type="entry name" value="LRR_N_plant-typ"/>
</dbReference>
<evidence type="ECO:0000256" key="13">
    <source>
        <dbReference type="ARBA" id="ARBA00022741"/>
    </source>
</evidence>
<dbReference type="GO" id="GO:0005789">
    <property type="term" value="C:endoplasmic reticulum membrane"/>
    <property type="evidence" value="ECO:0007669"/>
    <property type="project" value="UniProtKB-SubCell"/>
</dbReference>
<name>A0AAQ3PQY3_PASNO</name>
<dbReference type="SMART" id="SM00369">
    <property type="entry name" value="LRR_TYP"/>
    <property type="match status" value="7"/>
</dbReference>
<dbReference type="Proteomes" id="UP001341281">
    <property type="component" value="Chromosome 01"/>
</dbReference>
<feature type="signal peptide" evidence="27">
    <location>
        <begin position="1"/>
        <end position="23"/>
    </location>
</feature>
<evidence type="ECO:0000256" key="25">
    <source>
        <dbReference type="PROSITE-ProRule" id="PRU10141"/>
    </source>
</evidence>
<keyword evidence="10 26" id="KW-0812">Transmembrane</keyword>
<keyword evidence="8" id="KW-0433">Leucine-rich repeat</keyword>
<keyword evidence="6" id="KW-0723">Serine/threonine-protein kinase</keyword>
<dbReference type="InterPro" id="IPR001611">
    <property type="entry name" value="Leu-rich_rpt"/>
</dbReference>
<keyword evidence="11 27" id="KW-0732">Signal</keyword>
<evidence type="ECO:0000256" key="3">
    <source>
        <dbReference type="ARBA" id="ARBA00008684"/>
    </source>
</evidence>
<evidence type="ECO:0000313" key="30">
    <source>
        <dbReference type="Proteomes" id="UP001341281"/>
    </source>
</evidence>
<feature type="domain" description="Protein kinase" evidence="28">
    <location>
        <begin position="733"/>
        <end position="1035"/>
    </location>
</feature>
<dbReference type="InterPro" id="IPR000719">
    <property type="entry name" value="Prot_kinase_dom"/>
</dbReference>
<evidence type="ECO:0000256" key="16">
    <source>
        <dbReference type="ARBA" id="ARBA00022989"/>
    </source>
</evidence>
<evidence type="ECO:0000256" key="24">
    <source>
        <dbReference type="ARBA" id="ARBA00072040"/>
    </source>
</evidence>
<dbReference type="GO" id="GO:0005886">
    <property type="term" value="C:plasma membrane"/>
    <property type="evidence" value="ECO:0007669"/>
    <property type="project" value="UniProtKB-SubCell"/>
</dbReference>
<dbReference type="PROSITE" id="PS00108">
    <property type="entry name" value="PROTEIN_KINASE_ST"/>
    <property type="match status" value="1"/>
</dbReference>
<evidence type="ECO:0000256" key="1">
    <source>
        <dbReference type="ARBA" id="ARBA00004251"/>
    </source>
</evidence>
<dbReference type="InterPro" id="IPR051809">
    <property type="entry name" value="Plant_receptor-like_S/T_kinase"/>
</dbReference>
<dbReference type="GO" id="GO:0005524">
    <property type="term" value="F:ATP binding"/>
    <property type="evidence" value="ECO:0007669"/>
    <property type="project" value="UniProtKB-UniRule"/>
</dbReference>
<dbReference type="Gene3D" id="3.30.200.20">
    <property type="entry name" value="Phosphorylase Kinase, domain 1"/>
    <property type="match status" value="1"/>
</dbReference>
<dbReference type="Gene3D" id="3.80.10.10">
    <property type="entry name" value="Ribonuclease Inhibitor"/>
    <property type="match status" value="3"/>
</dbReference>
<evidence type="ECO:0000256" key="17">
    <source>
        <dbReference type="ARBA" id="ARBA00023136"/>
    </source>
</evidence>
<dbReference type="PANTHER" id="PTHR27008:SF588">
    <property type="entry name" value="RECEPTOR KINASE-LIKE PROTEIN XA21"/>
    <property type="match status" value="1"/>
</dbReference>
<dbReference type="InterPro" id="IPR032675">
    <property type="entry name" value="LRR_dom_sf"/>
</dbReference>
<organism evidence="29 30">
    <name type="scientific">Paspalum notatum var. saurae</name>
    <dbReference type="NCBI Taxonomy" id="547442"/>
    <lineage>
        <taxon>Eukaryota</taxon>
        <taxon>Viridiplantae</taxon>
        <taxon>Streptophyta</taxon>
        <taxon>Embryophyta</taxon>
        <taxon>Tracheophyta</taxon>
        <taxon>Spermatophyta</taxon>
        <taxon>Magnoliopsida</taxon>
        <taxon>Liliopsida</taxon>
        <taxon>Poales</taxon>
        <taxon>Poaceae</taxon>
        <taxon>PACMAD clade</taxon>
        <taxon>Panicoideae</taxon>
        <taxon>Andropogonodae</taxon>
        <taxon>Paspaleae</taxon>
        <taxon>Paspalinae</taxon>
        <taxon>Paspalum</taxon>
    </lineage>
</organism>
<dbReference type="Pfam" id="PF07714">
    <property type="entry name" value="PK_Tyr_Ser-Thr"/>
    <property type="match status" value="1"/>
</dbReference>
<evidence type="ECO:0000256" key="19">
    <source>
        <dbReference type="ARBA" id="ARBA00023180"/>
    </source>
</evidence>
<dbReference type="AlphaFoldDB" id="A0AAQ3PQY3"/>
<comment type="catalytic activity">
    <reaction evidence="20">
        <text>L-threonyl-[protein] + ATP = O-phospho-L-threonyl-[protein] + ADP + H(+)</text>
        <dbReference type="Rhea" id="RHEA:46608"/>
        <dbReference type="Rhea" id="RHEA-COMP:11060"/>
        <dbReference type="Rhea" id="RHEA-COMP:11605"/>
        <dbReference type="ChEBI" id="CHEBI:15378"/>
        <dbReference type="ChEBI" id="CHEBI:30013"/>
        <dbReference type="ChEBI" id="CHEBI:30616"/>
        <dbReference type="ChEBI" id="CHEBI:61977"/>
        <dbReference type="ChEBI" id="CHEBI:456216"/>
        <dbReference type="EC" id="2.7.11.1"/>
    </reaction>
</comment>
<dbReference type="InterPro" id="IPR011009">
    <property type="entry name" value="Kinase-like_dom_sf"/>
</dbReference>
<dbReference type="FunFam" id="3.80.10.10:FF:000288">
    <property type="entry name" value="LRR receptor-like serine/threonine-protein kinase EFR"/>
    <property type="match status" value="1"/>
</dbReference>
<gene>
    <name evidence="29" type="ORF">U9M48_002239</name>
</gene>
<evidence type="ECO:0000256" key="18">
    <source>
        <dbReference type="ARBA" id="ARBA00023170"/>
    </source>
</evidence>
<keyword evidence="14" id="KW-0418">Kinase</keyword>
<dbReference type="InterPro" id="IPR003591">
    <property type="entry name" value="Leu-rich_rpt_typical-subtyp"/>
</dbReference>
<comment type="similarity">
    <text evidence="3">Belongs to the protein kinase superfamily. Ser/Thr protein kinase family.</text>
</comment>
<evidence type="ECO:0000256" key="4">
    <source>
        <dbReference type="ARBA" id="ARBA00012513"/>
    </source>
</evidence>
<dbReference type="SMART" id="SM00220">
    <property type="entry name" value="S_TKc"/>
    <property type="match status" value="1"/>
</dbReference>
<feature type="transmembrane region" description="Helical" evidence="26">
    <location>
        <begin position="676"/>
        <end position="699"/>
    </location>
</feature>
<keyword evidence="17 26" id="KW-0472">Membrane</keyword>
<keyword evidence="12" id="KW-0677">Repeat</keyword>
<dbReference type="PANTHER" id="PTHR27008">
    <property type="entry name" value="OS04G0122200 PROTEIN"/>
    <property type="match status" value="1"/>
</dbReference>
<dbReference type="PROSITE" id="PS50011">
    <property type="entry name" value="PROTEIN_KINASE_DOM"/>
    <property type="match status" value="1"/>
</dbReference>
<proteinExistence type="inferred from homology"/>
<comment type="catalytic activity">
    <reaction evidence="21">
        <text>L-seryl-[protein] + ATP = O-phospho-L-seryl-[protein] + ADP + H(+)</text>
        <dbReference type="Rhea" id="RHEA:17989"/>
        <dbReference type="Rhea" id="RHEA-COMP:9863"/>
        <dbReference type="Rhea" id="RHEA-COMP:11604"/>
        <dbReference type="ChEBI" id="CHEBI:15378"/>
        <dbReference type="ChEBI" id="CHEBI:29999"/>
        <dbReference type="ChEBI" id="CHEBI:30616"/>
        <dbReference type="ChEBI" id="CHEBI:83421"/>
        <dbReference type="ChEBI" id="CHEBI:456216"/>
        <dbReference type="EC" id="2.7.11.1"/>
    </reaction>
</comment>
<evidence type="ECO:0000256" key="2">
    <source>
        <dbReference type="ARBA" id="ARBA00004389"/>
    </source>
</evidence>
<dbReference type="Pfam" id="PF00560">
    <property type="entry name" value="LRR_1"/>
    <property type="match status" value="8"/>
</dbReference>
<comment type="function">
    <text evidence="22">Receptor kinase that detects X.oryzae pv. oryzae protein Ax21 to promote innate immunity. Following X.oryzae pv. oryzae protein Ax21 detection, undergoes cleavage, releasing the processed protein kinase Xa21 chain.</text>
</comment>
<evidence type="ECO:0000256" key="10">
    <source>
        <dbReference type="ARBA" id="ARBA00022692"/>
    </source>
</evidence>
<dbReference type="Pfam" id="PF08263">
    <property type="entry name" value="LRRNT_2"/>
    <property type="match status" value="1"/>
</dbReference>
<dbReference type="EC" id="2.7.11.1" evidence="4"/>
<keyword evidence="7" id="KW-0597">Phosphoprotein</keyword>
<evidence type="ECO:0000256" key="11">
    <source>
        <dbReference type="ARBA" id="ARBA00022729"/>
    </source>
</evidence>
<accession>A0AAQ3PQY3</accession>
<evidence type="ECO:0000256" key="12">
    <source>
        <dbReference type="ARBA" id="ARBA00022737"/>
    </source>
</evidence>
<dbReference type="Pfam" id="PF13855">
    <property type="entry name" value="LRR_8"/>
    <property type="match status" value="2"/>
</dbReference>
<keyword evidence="16 26" id="KW-1133">Transmembrane helix</keyword>
<protein>
    <recommendedName>
        <fullName evidence="24">Receptor kinase-like protein Xa21</fullName>
        <ecNumber evidence="4">2.7.11.1</ecNumber>
    </recommendedName>
</protein>